<evidence type="ECO:0000256" key="1">
    <source>
        <dbReference type="ARBA" id="ARBA00022485"/>
    </source>
</evidence>
<keyword evidence="8" id="KW-1185">Reference proteome</keyword>
<dbReference type="PROSITE" id="PS00198">
    <property type="entry name" value="4FE4S_FER_1"/>
    <property type="match status" value="1"/>
</dbReference>
<dbReference type="GO" id="GO:0046872">
    <property type="term" value="F:metal ion binding"/>
    <property type="evidence" value="ECO:0007669"/>
    <property type="project" value="UniProtKB-KW"/>
</dbReference>
<accession>A0A085A846</accession>
<keyword evidence="2" id="KW-0479">Metal-binding</keyword>
<dbReference type="InterPro" id="IPR017900">
    <property type="entry name" value="4Fe4S_Fe_S_CS"/>
</dbReference>
<evidence type="ECO:0000313" key="8">
    <source>
        <dbReference type="Proteomes" id="UP000028630"/>
    </source>
</evidence>
<dbReference type="AlphaFoldDB" id="A0A085A846"/>
<proteinExistence type="predicted"/>
<gene>
    <name evidence="7" type="ORF">GTGU_02542</name>
</gene>
<dbReference type="EMBL" id="JMTB01000081">
    <property type="protein sequence ID" value="KFC06391.1"/>
    <property type="molecule type" value="Genomic_DNA"/>
</dbReference>
<dbReference type="InterPro" id="IPR050294">
    <property type="entry name" value="RnfB_subfamily"/>
</dbReference>
<dbReference type="Gene3D" id="3.30.70.20">
    <property type="match status" value="2"/>
</dbReference>
<keyword evidence="1" id="KW-0004">4Fe-4S</keyword>
<reference evidence="8" key="1">
    <citation type="submission" date="2014-05" db="EMBL/GenBank/DDBJ databases">
        <title>ATOL: Assembling a taxonomically balanced genome-scale reconstruction of the evolutionary history of the Enterobacteriaceae.</title>
        <authorList>
            <person name="Plunkett G. III"/>
            <person name="Neeno-Eckwall E.C."/>
            <person name="Glasner J.D."/>
            <person name="Perna N.T."/>
        </authorList>
    </citation>
    <scope>NUCLEOTIDE SEQUENCE [LARGE SCALE GENOMIC DNA]</scope>
    <source>
        <strain evidence="8">ATCC 49490</strain>
    </source>
</reference>
<dbReference type="PANTHER" id="PTHR42859:SF17">
    <property type="entry name" value="ELECTRON TRANSPORT PROTEIN HYDN-RELATED"/>
    <property type="match status" value="1"/>
</dbReference>
<feature type="domain" description="4Fe-4S ferredoxin-type" evidence="6">
    <location>
        <begin position="80"/>
        <end position="109"/>
    </location>
</feature>
<dbReference type="PROSITE" id="PS51379">
    <property type="entry name" value="4FE4S_FER_2"/>
    <property type="match status" value="2"/>
</dbReference>
<evidence type="ECO:0000259" key="6">
    <source>
        <dbReference type="PROSITE" id="PS51379"/>
    </source>
</evidence>
<evidence type="ECO:0000256" key="4">
    <source>
        <dbReference type="ARBA" id="ARBA00023004"/>
    </source>
</evidence>
<protein>
    <submittedName>
        <fullName evidence="7">Fe-S-cluster-containing hydrogenase component</fullName>
    </submittedName>
</protein>
<name>A0A085A846_9ENTR</name>
<keyword evidence="4" id="KW-0408">Iron</keyword>
<keyword evidence="3" id="KW-0677">Repeat</keyword>
<dbReference type="OrthoDB" id="9779457at2"/>
<dbReference type="RefSeq" id="WP_038157519.1">
    <property type="nucleotide sequence ID" value="NZ_JMTB01000081.1"/>
</dbReference>
<keyword evidence="5" id="KW-0411">Iron-sulfur</keyword>
<dbReference type="CDD" id="cd10554">
    <property type="entry name" value="HycB_like"/>
    <property type="match status" value="1"/>
</dbReference>
<dbReference type="InterPro" id="IPR017896">
    <property type="entry name" value="4Fe4S_Fe-S-bd"/>
</dbReference>
<evidence type="ECO:0000256" key="3">
    <source>
        <dbReference type="ARBA" id="ARBA00022737"/>
    </source>
</evidence>
<dbReference type="Pfam" id="PF12800">
    <property type="entry name" value="Fer4_4"/>
    <property type="match status" value="1"/>
</dbReference>
<evidence type="ECO:0000313" key="7">
    <source>
        <dbReference type="EMBL" id="KFC06391.1"/>
    </source>
</evidence>
<organism evidence="7 8">
    <name type="scientific">Trabulsiella guamensis ATCC 49490</name>
    <dbReference type="NCBI Taxonomy" id="1005994"/>
    <lineage>
        <taxon>Bacteria</taxon>
        <taxon>Pseudomonadati</taxon>
        <taxon>Pseudomonadota</taxon>
        <taxon>Gammaproteobacteria</taxon>
        <taxon>Enterobacterales</taxon>
        <taxon>Enterobacteriaceae</taxon>
        <taxon>Trabulsiella</taxon>
    </lineage>
</organism>
<dbReference type="NCBIfam" id="NF007658">
    <property type="entry name" value="PRK10330.1"/>
    <property type="match status" value="1"/>
</dbReference>
<dbReference type="eggNOG" id="COG1142">
    <property type="taxonomic scope" value="Bacteria"/>
</dbReference>
<feature type="domain" description="4Fe-4S ferredoxin-type" evidence="6">
    <location>
        <begin position="2"/>
        <end position="22"/>
    </location>
</feature>
<dbReference type="GO" id="GO:0051539">
    <property type="term" value="F:4 iron, 4 sulfur cluster binding"/>
    <property type="evidence" value="ECO:0007669"/>
    <property type="project" value="UniProtKB-KW"/>
</dbReference>
<evidence type="ECO:0000256" key="2">
    <source>
        <dbReference type="ARBA" id="ARBA00022723"/>
    </source>
</evidence>
<sequence>MNRFIIADASRCIGCRTCEVACVVSHQENQDCAALTPQTFLPRIHVIKGVNISTATACRQCEDAPCANVCPNGAISRDQGFVHVMQERCIGCKTCVVACPYGAMEVVVRPVIRNSGAGLKIRAEKAEANKCDLCFHRVDGPACMAACPTHALVCVDRNKLEQLSAEKRRRAALDTRVSLPF</sequence>
<dbReference type="Proteomes" id="UP000028630">
    <property type="component" value="Unassembled WGS sequence"/>
</dbReference>
<comment type="caution">
    <text evidence="7">The sequence shown here is derived from an EMBL/GenBank/DDBJ whole genome shotgun (WGS) entry which is preliminary data.</text>
</comment>
<dbReference type="PANTHER" id="PTHR42859">
    <property type="entry name" value="OXIDOREDUCTASE"/>
    <property type="match status" value="1"/>
</dbReference>
<evidence type="ECO:0000256" key="5">
    <source>
        <dbReference type="ARBA" id="ARBA00023014"/>
    </source>
</evidence>
<dbReference type="SUPFAM" id="SSF54862">
    <property type="entry name" value="4Fe-4S ferredoxins"/>
    <property type="match status" value="1"/>
</dbReference>
<dbReference type="Pfam" id="PF13247">
    <property type="entry name" value="Fer4_11"/>
    <property type="match status" value="1"/>
</dbReference>